<keyword evidence="2" id="KW-1185">Reference proteome</keyword>
<accession>A0A0A3I3P5</accession>
<protein>
    <submittedName>
        <fullName evidence="1">Uncharacterized protein</fullName>
    </submittedName>
</protein>
<dbReference type="RefSeq" id="WP_036184455.1">
    <property type="nucleotide sequence ID" value="NZ_AVDA01000006.1"/>
</dbReference>
<name>A0A0A3I3P5_9BACL</name>
<dbReference type="AlphaFoldDB" id="A0A0A3I3P5"/>
<dbReference type="Proteomes" id="UP000030416">
    <property type="component" value="Unassembled WGS sequence"/>
</dbReference>
<dbReference type="OrthoDB" id="9940898at2"/>
<evidence type="ECO:0000313" key="1">
    <source>
        <dbReference type="EMBL" id="KGR79421.1"/>
    </source>
</evidence>
<evidence type="ECO:0000313" key="2">
    <source>
        <dbReference type="Proteomes" id="UP000030416"/>
    </source>
</evidence>
<gene>
    <name evidence="1" type="ORF">CD29_06935</name>
</gene>
<comment type="caution">
    <text evidence="1">The sequence shown here is derived from an EMBL/GenBank/DDBJ whole genome shotgun (WGS) entry which is preliminary data.</text>
</comment>
<sequence length="176" mass="20290">MFVKLKEKKMNNGNLVIQSKITSLLKDQPSKKVEGLNKEAKVAAKSNCTRLSKQSISTINSTLNRLFNQGLLKKFHYKEIESVLIITKNLSEEIQQCINYEKYAYDIRVIHIEEMSQVDSNTDIIFAFDFVYETIFFNEISEQARGKNVPFIQFEIADKSLYMGPVYFNARASVIV</sequence>
<proteinExistence type="predicted"/>
<dbReference type="EMBL" id="JPVN01000006">
    <property type="protein sequence ID" value="KGR79421.1"/>
    <property type="molecule type" value="Genomic_DNA"/>
</dbReference>
<organism evidence="1 2">
    <name type="scientific">Ureibacillus manganicus DSM 26584</name>
    <dbReference type="NCBI Taxonomy" id="1384049"/>
    <lineage>
        <taxon>Bacteria</taxon>
        <taxon>Bacillati</taxon>
        <taxon>Bacillota</taxon>
        <taxon>Bacilli</taxon>
        <taxon>Bacillales</taxon>
        <taxon>Caryophanaceae</taxon>
        <taxon>Ureibacillus</taxon>
    </lineage>
</organism>
<reference evidence="1 2" key="1">
    <citation type="submission" date="2014-02" db="EMBL/GenBank/DDBJ databases">
        <title>Draft genome sequence of Lysinibacillus manganicus DSM 26584T.</title>
        <authorList>
            <person name="Zhang F."/>
            <person name="Wang G."/>
            <person name="Zhang L."/>
        </authorList>
    </citation>
    <scope>NUCLEOTIDE SEQUENCE [LARGE SCALE GENOMIC DNA]</scope>
    <source>
        <strain evidence="1 2">DSM 26584</strain>
    </source>
</reference>